<protein>
    <submittedName>
        <fullName evidence="1">Uncharacterized protein</fullName>
    </submittedName>
</protein>
<evidence type="ECO:0000313" key="2">
    <source>
        <dbReference type="Proteomes" id="UP000639419"/>
    </source>
</evidence>
<dbReference type="Proteomes" id="UP000639419">
    <property type="component" value="Unassembled WGS sequence"/>
</dbReference>
<dbReference type="EMBL" id="WHOR01000086">
    <property type="protein sequence ID" value="NUB20190.1"/>
    <property type="molecule type" value="Genomic_DNA"/>
</dbReference>
<name>A0ABX2L4P1_9PROT</name>
<proteinExistence type="predicted"/>
<accession>A0ABX2L4P1</accession>
<comment type="caution">
    <text evidence="1">The sequence shown here is derived from an EMBL/GenBank/DDBJ whole genome shotgun (WGS) entry which is preliminary data.</text>
</comment>
<keyword evidence="2" id="KW-1185">Reference proteome</keyword>
<gene>
    <name evidence="1" type="ORF">GBZ26_13340</name>
</gene>
<reference evidence="1 2" key="1">
    <citation type="submission" date="2019-10" db="EMBL/GenBank/DDBJ databases">
        <title>Genome sequence of Azospirillum formosense CC-Nfb-7.</title>
        <authorList>
            <person name="Ambrosini A."/>
            <person name="Sant'Anna F.H."/>
            <person name="Cassan F.D."/>
            <person name="Souza E.M."/>
            <person name="Passaglia L.M.P."/>
        </authorList>
    </citation>
    <scope>NUCLEOTIDE SEQUENCE [LARGE SCALE GENOMIC DNA]</scope>
    <source>
        <strain evidence="1 2">CC-NFb-7</strain>
    </source>
</reference>
<sequence>MGRSRGYVGWALPEAERARLLARFPARYAHTVAHHVTLAHGVRAGHPLPTERGGTVLGLADDGEGVQALIVAIAGTTERPGGGNYHITWSLGPGRRAVESNAVIARLGWTPVEPVTVRLEPRFFPL</sequence>
<evidence type="ECO:0000313" key="1">
    <source>
        <dbReference type="EMBL" id="NUB20190.1"/>
    </source>
</evidence>
<organism evidence="1 2">
    <name type="scientific">Azospirillum formosense</name>
    <dbReference type="NCBI Taxonomy" id="861533"/>
    <lineage>
        <taxon>Bacteria</taxon>
        <taxon>Pseudomonadati</taxon>
        <taxon>Pseudomonadota</taxon>
        <taxon>Alphaproteobacteria</taxon>
        <taxon>Rhodospirillales</taxon>
        <taxon>Azospirillaceae</taxon>
        <taxon>Azospirillum</taxon>
    </lineage>
</organism>
<dbReference type="RefSeq" id="WP_174439259.1">
    <property type="nucleotide sequence ID" value="NZ_BAABCC010000058.1"/>
</dbReference>